<dbReference type="InterPro" id="IPR049353">
    <property type="entry name" value="GyrB_hook"/>
</dbReference>
<dbReference type="PROSITE" id="PS00177">
    <property type="entry name" value="TOPOISOMERASE_II"/>
    <property type="match status" value="1"/>
</dbReference>
<dbReference type="InterPro" id="IPR041423">
    <property type="entry name" value="GyrB_insert"/>
</dbReference>
<evidence type="ECO:0000256" key="1">
    <source>
        <dbReference type="ARBA" id="ARBA00000185"/>
    </source>
</evidence>
<dbReference type="Gene3D" id="3.30.230.10">
    <property type="match status" value="1"/>
</dbReference>
<dbReference type="InterPro" id="IPR013506">
    <property type="entry name" value="Topo_IIA_bsu_dom2"/>
</dbReference>
<dbReference type="HAMAP" id="MF_01898">
    <property type="entry name" value="GyrB"/>
    <property type="match status" value="1"/>
</dbReference>
<dbReference type="FunFam" id="3.40.50.670:FF:000007">
    <property type="entry name" value="DNA gyrase subunit B"/>
    <property type="match status" value="1"/>
</dbReference>
<keyword evidence="10 11" id="KW-0413">Isomerase</keyword>
<dbReference type="CDD" id="cd03366">
    <property type="entry name" value="TOPRIM_TopoIIA_GyrB"/>
    <property type="match status" value="1"/>
</dbReference>
<keyword evidence="6 11" id="KW-0067">ATP-binding</keyword>
<comment type="similarity">
    <text evidence="2 11">Belongs to the type II topoisomerase GyrB family.</text>
</comment>
<dbReference type="Pfam" id="PF21249">
    <property type="entry name" value="GyrB_hook"/>
    <property type="match status" value="1"/>
</dbReference>
<organism evidence="12 13">
    <name type="scientific">Mycoavidus cysteinexigens</name>
    <dbReference type="NCBI Taxonomy" id="1553431"/>
    <lineage>
        <taxon>Bacteria</taxon>
        <taxon>Pseudomonadati</taxon>
        <taxon>Pseudomonadota</taxon>
        <taxon>Betaproteobacteria</taxon>
        <taxon>Burkholderiales</taxon>
        <taxon>Burkholderiaceae</taxon>
        <taxon>Mycoavidus</taxon>
    </lineage>
</organism>
<evidence type="ECO:0000313" key="13">
    <source>
        <dbReference type="Proteomes" id="UP000282597"/>
    </source>
</evidence>
<evidence type="ECO:0000256" key="8">
    <source>
        <dbReference type="ARBA" id="ARBA00023029"/>
    </source>
</evidence>
<dbReference type="Proteomes" id="UP000282597">
    <property type="component" value="Chromosome"/>
</dbReference>
<dbReference type="GO" id="GO:0005694">
    <property type="term" value="C:chromosome"/>
    <property type="evidence" value="ECO:0007669"/>
    <property type="project" value="InterPro"/>
</dbReference>
<dbReference type="InterPro" id="IPR011557">
    <property type="entry name" value="GyrB"/>
</dbReference>
<dbReference type="SUPFAM" id="SSF55874">
    <property type="entry name" value="ATPase domain of HSP90 chaperone/DNA topoisomerase II/histidine kinase"/>
    <property type="match status" value="1"/>
</dbReference>
<comment type="catalytic activity">
    <reaction evidence="1 11">
        <text>ATP-dependent breakage, passage and rejoining of double-stranded DNA.</text>
        <dbReference type="EC" id="5.6.2.2"/>
    </reaction>
</comment>
<keyword evidence="4 11" id="KW-0479">Metal-binding</keyword>
<dbReference type="InterPro" id="IPR034160">
    <property type="entry name" value="TOPRIM_GyrB"/>
</dbReference>
<dbReference type="InterPro" id="IPR000565">
    <property type="entry name" value="Topo_IIA_B"/>
</dbReference>
<keyword evidence="8 11" id="KW-0799">Topoisomerase</keyword>
<proteinExistence type="inferred from homology"/>
<keyword evidence="9" id="KW-0238">DNA-binding</keyword>
<dbReference type="SUPFAM" id="SSF54211">
    <property type="entry name" value="Ribosomal protein S5 domain 2-like"/>
    <property type="match status" value="1"/>
</dbReference>
<evidence type="ECO:0000256" key="4">
    <source>
        <dbReference type="ARBA" id="ARBA00022723"/>
    </source>
</evidence>
<gene>
    <name evidence="11" type="primary">gyrB</name>
    <name evidence="12" type="ORF">MCB1EB_0003</name>
</gene>
<evidence type="ECO:0000256" key="5">
    <source>
        <dbReference type="ARBA" id="ARBA00022741"/>
    </source>
</evidence>
<evidence type="ECO:0000256" key="2">
    <source>
        <dbReference type="ARBA" id="ARBA00010708"/>
    </source>
</evidence>
<evidence type="ECO:0000313" key="12">
    <source>
        <dbReference type="EMBL" id="BBE08164.1"/>
    </source>
</evidence>
<evidence type="ECO:0000256" key="3">
    <source>
        <dbReference type="ARBA" id="ARBA00022490"/>
    </source>
</evidence>
<dbReference type="EC" id="5.6.2.2" evidence="11"/>
<dbReference type="Gene3D" id="3.40.50.670">
    <property type="match status" value="2"/>
</dbReference>
<dbReference type="NCBIfam" id="TIGR01059">
    <property type="entry name" value="gyrB"/>
    <property type="match status" value="1"/>
</dbReference>
<dbReference type="GO" id="GO:0005524">
    <property type="term" value="F:ATP binding"/>
    <property type="evidence" value="ECO:0007669"/>
    <property type="project" value="UniProtKB-UniRule"/>
</dbReference>
<dbReference type="FunFam" id="3.40.50.670:FF:000004">
    <property type="entry name" value="DNA gyrase subunit B"/>
    <property type="match status" value="1"/>
</dbReference>
<dbReference type="FunFam" id="3.30.565.10:FF:000002">
    <property type="entry name" value="DNA gyrase subunit B"/>
    <property type="match status" value="1"/>
</dbReference>
<dbReference type="Gene3D" id="3.30.565.10">
    <property type="entry name" value="Histidine kinase-like ATPase, C-terminal domain"/>
    <property type="match status" value="1"/>
</dbReference>
<dbReference type="EMBL" id="AP018150">
    <property type="protein sequence ID" value="BBE08164.1"/>
    <property type="molecule type" value="Genomic_DNA"/>
</dbReference>
<comment type="cofactor">
    <cofactor evidence="11">
        <name>Mg(2+)</name>
        <dbReference type="ChEBI" id="CHEBI:18420"/>
    </cofactor>
    <cofactor evidence="11">
        <name>Mn(2+)</name>
        <dbReference type="ChEBI" id="CHEBI:29035"/>
    </cofactor>
    <cofactor evidence="11">
        <name>Ca(2+)</name>
        <dbReference type="ChEBI" id="CHEBI:29108"/>
    </cofactor>
    <text evidence="11">Binds two Mg(2+) per subunit. The magnesium ions form salt bridges with both the protein and the DNA. Can also accept other divalent metal cations, such as Mn(2+) or Ca(2+).</text>
</comment>
<dbReference type="GO" id="GO:0046872">
    <property type="term" value="F:metal ion binding"/>
    <property type="evidence" value="ECO:0007669"/>
    <property type="project" value="UniProtKB-KW"/>
</dbReference>
<dbReference type="InterPro" id="IPR014721">
    <property type="entry name" value="Ribsml_uS5_D2-typ_fold_subgr"/>
</dbReference>
<feature type="binding site" evidence="11">
    <location>
        <position position="447"/>
    </location>
    <ligand>
        <name>Mg(2+)</name>
        <dbReference type="ChEBI" id="CHEBI:18420"/>
        <label>1</label>
        <note>catalytic</note>
    </ligand>
</feature>
<dbReference type="GO" id="GO:0006265">
    <property type="term" value="P:DNA topological change"/>
    <property type="evidence" value="ECO:0007669"/>
    <property type="project" value="UniProtKB-UniRule"/>
</dbReference>
<accession>A0A2Z6ERY5</accession>
<evidence type="ECO:0000256" key="9">
    <source>
        <dbReference type="ARBA" id="ARBA00023125"/>
    </source>
</evidence>
<dbReference type="InterPro" id="IPR013760">
    <property type="entry name" value="Topo_IIA-like_dom_sf"/>
</dbReference>
<dbReference type="GO" id="GO:0005737">
    <property type="term" value="C:cytoplasm"/>
    <property type="evidence" value="ECO:0007669"/>
    <property type="project" value="UniProtKB-SubCell"/>
</dbReference>
<dbReference type="GO" id="GO:0006261">
    <property type="term" value="P:DNA-templated DNA replication"/>
    <property type="evidence" value="ECO:0007669"/>
    <property type="project" value="UniProtKB-UniRule"/>
</dbReference>
<dbReference type="CDD" id="cd00822">
    <property type="entry name" value="TopoII_Trans_DNA_gyrase"/>
    <property type="match status" value="1"/>
</dbReference>
<feature type="binding site" evidence="11">
    <location>
        <position position="521"/>
    </location>
    <ligand>
        <name>Mg(2+)</name>
        <dbReference type="ChEBI" id="CHEBI:18420"/>
        <label>1</label>
        <note>catalytic</note>
    </ligand>
</feature>
<dbReference type="Pfam" id="PF18053">
    <property type="entry name" value="GyrB_insert"/>
    <property type="match status" value="1"/>
</dbReference>
<feature type="binding site" evidence="11">
    <location>
        <position position="521"/>
    </location>
    <ligand>
        <name>Mg(2+)</name>
        <dbReference type="ChEBI" id="CHEBI:18420"/>
        <label>2</label>
    </ligand>
</feature>
<dbReference type="SMART" id="SM00387">
    <property type="entry name" value="HATPase_c"/>
    <property type="match status" value="1"/>
</dbReference>
<dbReference type="SUPFAM" id="SSF56719">
    <property type="entry name" value="Type II DNA topoisomerase"/>
    <property type="match status" value="1"/>
</dbReference>
<dbReference type="Pfam" id="PF01751">
    <property type="entry name" value="Toprim"/>
    <property type="match status" value="1"/>
</dbReference>
<reference evidence="12 13" key="1">
    <citation type="journal article" date="2018" name="Microbes Environ.">
        <title>Comparative Genomic Insights into Endofungal Lifestyles of Two Bacterial Endosymbionts, Mycoavidus cysteinexigens and Burkholderia rhizoxinica.</title>
        <authorList>
            <person name="Sharmin D."/>
            <person name="Guo Y."/>
            <person name="Nishizawa T."/>
            <person name="Ohshima S."/>
            <person name="Sato Y."/>
            <person name="Takashima Y."/>
            <person name="Narisawa K."/>
            <person name="Ohta H."/>
        </authorList>
    </citation>
    <scope>NUCLEOTIDE SEQUENCE [LARGE SCALE GENOMIC DNA]</scope>
    <source>
        <strain evidence="12 13">B1-EB</strain>
    </source>
</reference>
<comment type="function">
    <text evidence="11">A type II topoisomerase that negatively supercoils closed circular double-stranded (ds) DNA in an ATP-dependent manner to modulate DNA topology and maintain chromosomes in an underwound state. Negative supercoiling favors strand separation, and DNA replication, transcription, recombination and repair, all of which involve strand separation. Also able to catalyze the interconversion of other topological isomers of dsDNA rings, including catenanes and knotted rings. Type II topoisomerases break and join 2 DNA strands simultaneously in an ATP-dependent manner.</text>
</comment>
<dbReference type="InterPro" id="IPR018522">
    <property type="entry name" value="TopoIIA_CS"/>
</dbReference>
<dbReference type="AlphaFoldDB" id="A0A2Z6ERY5"/>
<dbReference type="InterPro" id="IPR002288">
    <property type="entry name" value="DNA_gyrase_B_C"/>
</dbReference>
<dbReference type="InterPro" id="IPR003594">
    <property type="entry name" value="HATPase_dom"/>
</dbReference>
<dbReference type="KEGG" id="mcys:MCB1EB_0003"/>
<keyword evidence="7 11" id="KW-0460">Magnesium</keyword>
<dbReference type="NCBIfam" id="NF011501">
    <property type="entry name" value="PRK14939.1"/>
    <property type="match status" value="1"/>
</dbReference>
<dbReference type="GO" id="GO:0003918">
    <property type="term" value="F:DNA topoisomerase type II (double strand cut, ATP-hydrolyzing) activity"/>
    <property type="evidence" value="ECO:0007669"/>
    <property type="project" value="UniProtKB-UniRule"/>
</dbReference>
<feature type="binding site" evidence="11">
    <location>
        <position position="523"/>
    </location>
    <ligand>
        <name>Mg(2+)</name>
        <dbReference type="ChEBI" id="CHEBI:18420"/>
        <label>2</label>
    </ligand>
</feature>
<dbReference type="PANTHER" id="PTHR45866:SF1">
    <property type="entry name" value="DNA GYRASE SUBUNIT B, MITOCHONDRIAL"/>
    <property type="match status" value="1"/>
</dbReference>
<comment type="subcellular location">
    <subcellularLocation>
        <location evidence="11">Cytoplasm</location>
    </subcellularLocation>
</comment>
<keyword evidence="13" id="KW-1185">Reference proteome</keyword>
<dbReference type="Pfam" id="PF00986">
    <property type="entry name" value="DNA_gyraseB_C"/>
    <property type="match status" value="1"/>
</dbReference>
<dbReference type="GO" id="GO:0003677">
    <property type="term" value="F:DNA binding"/>
    <property type="evidence" value="ECO:0007669"/>
    <property type="project" value="UniProtKB-KW"/>
</dbReference>
<name>A0A2Z6ERY5_9BURK</name>
<dbReference type="InterPro" id="IPR006171">
    <property type="entry name" value="TOPRIM_dom"/>
</dbReference>
<comment type="subunit">
    <text evidence="11">Heterotetramer, composed of two GyrA and two GyrB chains. In the heterotetramer, GyrA contains the active site tyrosine that forms a transient covalent intermediate with DNA, while GyrB binds cofactors and catalyzes ATP hydrolysis.</text>
</comment>
<dbReference type="PANTHER" id="PTHR45866">
    <property type="entry name" value="DNA GYRASE/TOPOISOMERASE SUBUNIT B"/>
    <property type="match status" value="1"/>
</dbReference>
<dbReference type="FunFam" id="3.30.230.10:FF:000005">
    <property type="entry name" value="DNA gyrase subunit B"/>
    <property type="match status" value="1"/>
</dbReference>
<dbReference type="PRINTS" id="PR00418">
    <property type="entry name" value="TPI2FAMILY"/>
</dbReference>
<protein>
    <recommendedName>
        <fullName evidence="11">DNA gyrase subunit B</fullName>
        <ecNumber evidence="11">5.6.2.2</ecNumber>
    </recommendedName>
</protein>
<dbReference type="InterPro" id="IPR001241">
    <property type="entry name" value="Topo_IIA"/>
</dbReference>
<dbReference type="SMART" id="SM00433">
    <property type="entry name" value="TOP2c"/>
    <property type="match status" value="1"/>
</dbReference>
<dbReference type="NCBIfam" id="NF004189">
    <property type="entry name" value="PRK05644.1"/>
    <property type="match status" value="1"/>
</dbReference>
<sequence>MTDQQKPQSDTSYGASSIQILEGLEAVRKRPGMYIGDTSDGTGLHHLVFEVLDNAIDEALAGHCDNIHVTIHADNSISVTDNGRGIPTDIKFNDKHDPKRSAAEIVMTELHAGGKFDQNSYKVSGGLHGVGVSCVNALSKWLRLIIRRDGKKHLMEFHRGVAQNRVIEQINGEPVSPISVIGTTEQRGTEVHFLADEEIFKDIDFHYDILAKRIRELSFLNNGVSIRLTDLRTGKEDDFAFSGGVKGFVEYINKSKQALHPTIFHAVGEKENVSVEVAMQWNDSYNENVQCFTNNIPQRDGGAHLTGLRAAMTRVLNKYIESQDQSKKNKTETAGDDMREGLTCVLSVKVPEPKFSSQTKDKLVSSEVRAPVEELVAKALEAFLLETPNDAKIICGKILEAARAREAARKAREMTRRKGILEGGGLPGKLADCQERDPAKSEIYIVEGDSAGGSAKQGRDRKFQAILPLRGKVLNVERARFDKLLSSEQIVILITALGCGIGKEDYNLDKLRYHRIIIMTDADVDGAHIRTLLLTFFYRQMPDMIERGYIYIAQPPLYKIKHGKEERYLKDNHELNQHMLRLALQGAELVPAEGAEPLTGDTLGELTRSYLLSEAVVDRLRQMIDSGALEAIMEGVEVNLSSLVSAQASAEMLEAALRDDPLKPEIRVRPVYDETLESHSLRIERSHHGNLKISVIDEEFLATSDFQQLHTTAQTLKGLINKGAFIKRGERSSAVHDFKSAMKWLFSDAERNVSKQRYKGLGEMNPSQLWETTMDPNVRRLLRVQLEDAIAADNIFTTLMGDEVEPRRAFIESNALRARNIDTIG</sequence>
<dbReference type="RefSeq" id="WP_045363993.1">
    <property type="nucleotide sequence ID" value="NZ_AP018150.1"/>
</dbReference>
<evidence type="ECO:0000256" key="11">
    <source>
        <dbReference type="HAMAP-Rule" id="MF_01898"/>
    </source>
</evidence>
<dbReference type="InterPro" id="IPR036890">
    <property type="entry name" value="HATPase_C_sf"/>
</dbReference>
<feature type="site" description="Interaction with DNA" evidence="11">
    <location>
        <position position="475"/>
    </location>
</feature>
<keyword evidence="3 11" id="KW-0963">Cytoplasm</keyword>
<dbReference type="InterPro" id="IPR020568">
    <property type="entry name" value="Ribosomal_Su5_D2-typ_SF"/>
</dbReference>
<dbReference type="Pfam" id="PF02518">
    <property type="entry name" value="HATPase_c"/>
    <property type="match status" value="1"/>
</dbReference>
<evidence type="ECO:0000256" key="6">
    <source>
        <dbReference type="ARBA" id="ARBA00022840"/>
    </source>
</evidence>
<feature type="site" description="Interaction with DNA" evidence="11">
    <location>
        <position position="472"/>
    </location>
</feature>
<comment type="miscellaneous">
    <text evidence="11">Few gyrases are as efficient as E.coli at forming negative supercoils. Not all organisms have 2 type II topoisomerases; in organisms with a single type II topoisomerase this enzyme also has to decatenate newly replicated chromosomes.</text>
</comment>
<evidence type="ECO:0000256" key="7">
    <source>
        <dbReference type="ARBA" id="ARBA00022842"/>
    </source>
</evidence>
<dbReference type="PRINTS" id="PR01159">
    <property type="entry name" value="DNAGYRASEB"/>
</dbReference>
<evidence type="ECO:0000256" key="10">
    <source>
        <dbReference type="ARBA" id="ARBA00023235"/>
    </source>
</evidence>
<dbReference type="Pfam" id="PF00204">
    <property type="entry name" value="DNA_gyraseB"/>
    <property type="match status" value="1"/>
</dbReference>
<dbReference type="CDD" id="cd16928">
    <property type="entry name" value="HATPase_GyrB-like"/>
    <property type="match status" value="1"/>
</dbReference>
<dbReference type="InterPro" id="IPR013759">
    <property type="entry name" value="Topo_IIA_B_C"/>
</dbReference>
<dbReference type="PROSITE" id="PS50880">
    <property type="entry name" value="TOPRIM"/>
    <property type="match status" value="1"/>
</dbReference>
<keyword evidence="5 11" id="KW-0547">Nucleotide-binding</keyword>